<protein>
    <submittedName>
        <fullName evidence="1">Transcriptional initiation protein Tat</fullName>
    </submittedName>
</protein>
<evidence type="ECO:0000313" key="2">
    <source>
        <dbReference type="Proteomes" id="UP000065641"/>
    </source>
</evidence>
<dbReference type="EMBL" id="CP013189">
    <property type="protein sequence ID" value="ALO45290.1"/>
    <property type="molecule type" value="Genomic_DNA"/>
</dbReference>
<organism evidence="1 2">
    <name type="scientific">Pseudohongiella spirulinae</name>
    <dbReference type="NCBI Taxonomy" id="1249552"/>
    <lineage>
        <taxon>Bacteria</taxon>
        <taxon>Pseudomonadati</taxon>
        <taxon>Pseudomonadota</taxon>
        <taxon>Gammaproteobacteria</taxon>
        <taxon>Pseudomonadales</taxon>
        <taxon>Pseudohongiellaceae</taxon>
        <taxon>Pseudohongiella</taxon>
    </lineage>
</organism>
<dbReference type="Pfam" id="PF05787">
    <property type="entry name" value="PhoX"/>
    <property type="match status" value="1"/>
</dbReference>
<reference evidence="1 2" key="1">
    <citation type="submission" date="2015-11" db="EMBL/GenBank/DDBJ databases">
        <authorList>
            <person name="Zhang Y."/>
            <person name="Guo Z."/>
        </authorList>
    </citation>
    <scope>NUCLEOTIDE SEQUENCE [LARGE SCALE GENOMIC DNA]</scope>
    <source>
        <strain evidence="1 2">KCTC 32221</strain>
    </source>
</reference>
<dbReference type="PATRIC" id="fig|1249552.3.peg.612"/>
<proteinExistence type="predicted"/>
<dbReference type="InterPro" id="IPR008557">
    <property type="entry name" value="PhoX"/>
</dbReference>
<dbReference type="Gene3D" id="2.120.10.30">
    <property type="entry name" value="TolB, C-terminal domain"/>
    <property type="match status" value="1"/>
</dbReference>
<dbReference type="SUPFAM" id="SSF63829">
    <property type="entry name" value="Calcium-dependent phosphotriesterase"/>
    <property type="match status" value="1"/>
</dbReference>
<name>A0A0S2KAH4_9GAMM</name>
<sequence length="564" mass="61853">MDDFRVPAGYIAEPLISWGDPLLPDAPNHDDSALQPASAQLLQMGDNNDGMSFFPITADHALLVVNNEYSNLHTLHAHDGSDMTVDDVLKDQYAHGVSVVEIRQHMPGGFWQYQPQAPLNRRITARTAMQFSGPAAGHAHLQTSDDPEGLQCLGTFGNCANGKTPWGTYLTCEENTNDYFAASRDFTPDAAQQRYGLNADDEYGRQWYRHDARFDLSLHPREANRFGWIVEFDPLDPDSVPVKRTALGRFSHENAALALTNDGRAVVYMGDDARGEHIYKFVSNRAYDPANPAANRNLLDEGTLYVARFDAEPGELHGRGQWLALTHGQNGLDQSSGFADQAEVLIFARLAATQVGGTTMDRPEWIAVHPQNGSVLCTLTNNRNRGVHDNQPAGGPNPRAENHYGQIVRWWPDSQDHASESFQWDLFVLAGNPTVHAGTPYAGSRNITADNMFNSPDGLAFDDHGRLWIQTDGNYSNTGDFAGMGNNQILCADPQTGEIRRFATGPIGCELTGATFSPDQRTLFVGVQHPGEDGLPSHFPNGGDSRPRSTIMMIRRVDGGVVGS</sequence>
<dbReference type="PANTHER" id="PTHR35399">
    <property type="entry name" value="SLR8030 PROTEIN"/>
    <property type="match status" value="1"/>
</dbReference>
<accession>A0A0S2KAH4</accession>
<dbReference type="InterPro" id="IPR011042">
    <property type="entry name" value="6-blade_b-propeller_TolB-like"/>
</dbReference>
<gene>
    <name evidence="1" type="ORF">PS2015_607</name>
</gene>
<dbReference type="Proteomes" id="UP000065641">
    <property type="component" value="Chromosome"/>
</dbReference>
<dbReference type="STRING" id="1249552.PS2015_607"/>
<dbReference type="KEGG" id="pspi:PS2015_607"/>
<dbReference type="PANTHER" id="PTHR35399:SF2">
    <property type="entry name" value="DUF839 DOMAIN-CONTAINING PROTEIN"/>
    <property type="match status" value="1"/>
</dbReference>
<dbReference type="AlphaFoldDB" id="A0A0S2KAH4"/>
<keyword evidence="2" id="KW-1185">Reference proteome</keyword>
<evidence type="ECO:0000313" key="1">
    <source>
        <dbReference type="EMBL" id="ALO45290.1"/>
    </source>
</evidence>